<evidence type="ECO:0000313" key="3">
    <source>
        <dbReference type="Proteomes" id="UP000377803"/>
    </source>
</evidence>
<accession>A0A5Q0UG53</accession>
<name>A0A5Q0UG53_9ARCH</name>
<gene>
    <name evidence="2" type="ORF">LC1Nh_0653</name>
</gene>
<dbReference type="EMBL" id="CP040089">
    <property type="protein sequence ID" value="QGA80544.1"/>
    <property type="molecule type" value="Genomic_DNA"/>
</dbReference>
<reference evidence="3" key="1">
    <citation type="submission" date="2019-05" db="EMBL/GenBank/DDBJ databases">
        <title>Candidatus Nanohalobium constans, a novel model system to study the DPANN nano-sized archaea: genomic and physiological characterization of a nanoarchaeon co-cultured with its chitinotrophic host.</title>
        <authorList>
            <person name="La Cono V."/>
            <person name="Arcadi E."/>
            <person name="Crisafi F."/>
            <person name="Denaro R."/>
            <person name="La Spada G."/>
            <person name="Messina E."/>
            <person name="Smedile F."/>
            <person name="Toshchakov S.V."/>
            <person name="Shevchenko M.A."/>
            <person name="Golyshin P.N."/>
            <person name="Golyshina O.V."/>
            <person name="Ferrer M."/>
            <person name="Rohde M."/>
            <person name="Mushegian A."/>
            <person name="Sorokin D.Y."/>
            <person name="Giuliano L."/>
            <person name="Yakimov M.M."/>
        </authorList>
    </citation>
    <scope>NUCLEOTIDE SEQUENCE [LARGE SCALE GENOMIC DNA]</scope>
    <source>
        <strain evidence="3">LC1Nh</strain>
    </source>
</reference>
<keyword evidence="1" id="KW-0812">Transmembrane</keyword>
<dbReference type="Proteomes" id="UP000377803">
    <property type="component" value="Chromosome"/>
</dbReference>
<dbReference type="KEGG" id="ncon:LC1Nh_0653"/>
<sequence length="112" mass="12312">MDNSAVKAIIIALISAAVGALLNQKTTTIQAATTIPMTAWLLFQFRTLEKAWKSLGLLRNPILSGINAFFASFIYLSWNTVPLMKAIYLSTGVFLLGGVLGTLMYKYWNIGH</sequence>
<feature type="transmembrane region" description="Helical" evidence="1">
    <location>
        <begin position="5"/>
        <end position="22"/>
    </location>
</feature>
<proteinExistence type="predicted"/>
<feature type="transmembrane region" description="Helical" evidence="1">
    <location>
        <begin position="57"/>
        <end position="75"/>
    </location>
</feature>
<evidence type="ECO:0000256" key="1">
    <source>
        <dbReference type="SAM" id="Phobius"/>
    </source>
</evidence>
<feature type="transmembrane region" description="Helical" evidence="1">
    <location>
        <begin position="28"/>
        <end position="45"/>
    </location>
</feature>
<feature type="transmembrane region" description="Helical" evidence="1">
    <location>
        <begin position="87"/>
        <end position="108"/>
    </location>
</feature>
<dbReference type="AlphaFoldDB" id="A0A5Q0UG53"/>
<dbReference type="GeneID" id="42365039"/>
<keyword evidence="3" id="KW-1185">Reference proteome</keyword>
<evidence type="ECO:0000313" key="2">
    <source>
        <dbReference type="EMBL" id="QGA80544.1"/>
    </source>
</evidence>
<dbReference type="RefSeq" id="WP_153550284.1">
    <property type="nucleotide sequence ID" value="NZ_CP040089.1"/>
</dbReference>
<protein>
    <submittedName>
        <fullName evidence="2">Uncharacterized protein</fullName>
    </submittedName>
</protein>
<organism evidence="2 3">
    <name type="scientific">Candidatus Nanohalobium constans</name>
    <dbReference type="NCBI Taxonomy" id="2565781"/>
    <lineage>
        <taxon>Archaea</taxon>
        <taxon>Candidatus Nanohalarchaeota</taxon>
        <taxon>Candidatus Nanohalobia</taxon>
        <taxon>Candidatus Nanohalobiales</taxon>
        <taxon>Candidatus Nanohalobiaceae</taxon>
        <taxon>Candidatus Nanohalobium</taxon>
    </lineage>
</organism>
<keyword evidence="1" id="KW-0472">Membrane</keyword>
<keyword evidence="1" id="KW-1133">Transmembrane helix</keyword>